<evidence type="ECO:0000313" key="3">
    <source>
        <dbReference type="Proteomes" id="UP001144205"/>
    </source>
</evidence>
<dbReference type="Pfam" id="PF13302">
    <property type="entry name" value="Acetyltransf_3"/>
    <property type="match status" value="1"/>
</dbReference>
<comment type="caution">
    <text evidence="2">The sequence shown here is derived from an EMBL/GenBank/DDBJ whole genome shotgun (WGS) entry which is preliminary data.</text>
</comment>
<gene>
    <name evidence="2" type="ORF">STA1M1_28430</name>
</gene>
<dbReference type="CDD" id="cd04301">
    <property type="entry name" value="NAT_SF"/>
    <property type="match status" value="1"/>
</dbReference>
<feature type="domain" description="N-acetyltransferase" evidence="1">
    <location>
        <begin position="7"/>
        <end position="164"/>
    </location>
</feature>
<organism evidence="2 3">
    <name type="scientific">Sinisalibacter aestuarii</name>
    <dbReference type="NCBI Taxonomy" id="2949426"/>
    <lineage>
        <taxon>Bacteria</taxon>
        <taxon>Pseudomonadati</taxon>
        <taxon>Pseudomonadota</taxon>
        <taxon>Alphaproteobacteria</taxon>
        <taxon>Rhodobacterales</taxon>
        <taxon>Roseobacteraceae</taxon>
        <taxon>Sinisalibacter</taxon>
    </lineage>
</organism>
<accession>A0ABQ5LVQ8</accession>
<dbReference type="Gene3D" id="3.40.630.30">
    <property type="match status" value="1"/>
</dbReference>
<protein>
    <submittedName>
        <fullName evidence="2">N-acetyltransferase</fullName>
    </submittedName>
</protein>
<dbReference type="InterPro" id="IPR016181">
    <property type="entry name" value="Acyl_CoA_acyltransferase"/>
</dbReference>
<proteinExistence type="predicted"/>
<dbReference type="Proteomes" id="UP001144205">
    <property type="component" value="Unassembled WGS sequence"/>
</dbReference>
<dbReference type="SUPFAM" id="SSF55729">
    <property type="entry name" value="Acyl-CoA N-acyltransferases (Nat)"/>
    <property type="match status" value="1"/>
</dbReference>
<name>A0ABQ5LVQ8_9RHOB</name>
<dbReference type="PROSITE" id="PS51186">
    <property type="entry name" value="GNAT"/>
    <property type="match status" value="1"/>
</dbReference>
<evidence type="ECO:0000313" key="2">
    <source>
        <dbReference type="EMBL" id="GKY88974.1"/>
    </source>
</evidence>
<dbReference type="PANTHER" id="PTHR43792:SF1">
    <property type="entry name" value="N-ACETYLTRANSFERASE DOMAIN-CONTAINING PROTEIN"/>
    <property type="match status" value="1"/>
</dbReference>
<dbReference type="EMBL" id="BROH01000009">
    <property type="protein sequence ID" value="GKY88974.1"/>
    <property type="molecule type" value="Genomic_DNA"/>
</dbReference>
<evidence type="ECO:0000259" key="1">
    <source>
        <dbReference type="PROSITE" id="PS51186"/>
    </source>
</evidence>
<dbReference type="InterPro" id="IPR051531">
    <property type="entry name" value="N-acetyltransferase"/>
</dbReference>
<dbReference type="InterPro" id="IPR000182">
    <property type="entry name" value="GNAT_dom"/>
</dbReference>
<dbReference type="RefSeq" id="WP_281843014.1">
    <property type="nucleotide sequence ID" value="NZ_BROH01000009.1"/>
</dbReference>
<reference evidence="2" key="1">
    <citation type="journal article" date="2023" name="Int. J. Syst. Evol. Microbiol.">
        <title>Sinisalibacter aestuarii sp. nov., isolated from estuarine sediment of the Arakawa River.</title>
        <authorList>
            <person name="Arafat S.T."/>
            <person name="Hirano S."/>
            <person name="Sato A."/>
            <person name="Takeuchi K."/>
            <person name="Yasuda T."/>
            <person name="Terahara T."/>
            <person name="Hamada M."/>
            <person name="Kobayashi T."/>
        </authorList>
    </citation>
    <scope>NUCLEOTIDE SEQUENCE</scope>
    <source>
        <strain evidence="2">B-399</strain>
    </source>
</reference>
<keyword evidence="3" id="KW-1185">Reference proteome</keyword>
<dbReference type="PANTHER" id="PTHR43792">
    <property type="entry name" value="GNAT FAMILY, PUTATIVE (AFU_ORTHOLOGUE AFUA_3G00765)-RELATED-RELATED"/>
    <property type="match status" value="1"/>
</dbReference>
<sequence length="170" mass="19381">MIRTERLLLRPVEERDLDDLFAVYSNPQAMRYWSRPPHESREVTQARMQGLRASLAETGSEFVIDRGGRVIGRAGVWRIAEIGYILHPDFWRRGIMHEALSALIPHAFRQLEQIDALTAEIDPRNIASARLLAKLGFHETHRAANTIEVGGEWCDSSYWRLARPALTPPG</sequence>